<dbReference type="Proteomes" id="UP000519158">
    <property type="component" value="Unassembled WGS sequence"/>
</dbReference>
<name>A0A7Y4FYC9_VIBSP</name>
<dbReference type="PANTHER" id="PTHR30349">
    <property type="entry name" value="PHAGE INTEGRASE-RELATED"/>
    <property type="match status" value="1"/>
</dbReference>
<protein>
    <submittedName>
        <fullName evidence="5">Tyrosine-type recombinase/integrase</fullName>
    </submittedName>
</protein>
<dbReference type="PROSITE" id="PS51898">
    <property type="entry name" value="TYR_RECOMBINASE"/>
    <property type="match status" value="1"/>
</dbReference>
<dbReference type="InterPro" id="IPR002104">
    <property type="entry name" value="Integrase_catalytic"/>
</dbReference>
<dbReference type="GO" id="GO:0006310">
    <property type="term" value="P:DNA recombination"/>
    <property type="evidence" value="ECO:0007669"/>
    <property type="project" value="UniProtKB-KW"/>
</dbReference>
<dbReference type="AlphaFoldDB" id="A0A7Y4FYC9"/>
<organism evidence="5 6">
    <name type="scientific">Vibrio splendidus</name>
    <dbReference type="NCBI Taxonomy" id="29497"/>
    <lineage>
        <taxon>Bacteria</taxon>
        <taxon>Pseudomonadati</taxon>
        <taxon>Pseudomonadota</taxon>
        <taxon>Gammaproteobacteria</taxon>
        <taxon>Vibrionales</taxon>
        <taxon>Vibrionaceae</taxon>
        <taxon>Vibrio</taxon>
    </lineage>
</organism>
<proteinExistence type="predicted"/>
<dbReference type="SUPFAM" id="SSF56349">
    <property type="entry name" value="DNA breaking-rejoining enzymes"/>
    <property type="match status" value="1"/>
</dbReference>
<dbReference type="EMBL" id="VTXL01000004">
    <property type="protein sequence ID" value="NOJ12468.1"/>
    <property type="molecule type" value="Genomic_DNA"/>
</dbReference>
<dbReference type="InterPro" id="IPR011010">
    <property type="entry name" value="DNA_brk_join_enz"/>
</dbReference>
<keyword evidence="1" id="KW-0229">DNA integration</keyword>
<dbReference type="InterPro" id="IPR057084">
    <property type="entry name" value="Int_N"/>
</dbReference>
<keyword evidence="2" id="KW-0233">DNA recombination</keyword>
<keyword evidence="3" id="KW-0812">Transmembrane</keyword>
<gene>
    <name evidence="5" type="ORF">F0234_06825</name>
</gene>
<dbReference type="CDD" id="cd00796">
    <property type="entry name" value="INT_Rci_Hp1_C"/>
    <property type="match status" value="1"/>
</dbReference>
<feature type="domain" description="Tyr recombinase" evidence="4">
    <location>
        <begin position="202"/>
        <end position="363"/>
    </location>
</feature>
<dbReference type="PANTHER" id="PTHR30349:SF93">
    <property type="entry name" value="FELS-2 PROPHAGE PROTEIN"/>
    <property type="match status" value="1"/>
</dbReference>
<feature type="transmembrane region" description="Helical" evidence="3">
    <location>
        <begin position="12"/>
        <end position="31"/>
    </location>
</feature>
<evidence type="ECO:0000256" key="3">
    <source>
        <dbReference type="SAM" id="Phobius"/>
    </source>
</evidence>
<dbReference type="Pfam" id="PF00589">
    <property type="entry name" value="Phage_integrase"/>
    <property type="match status" value="1"/>
</dbReference>
<evidence type="ECO:0000256" key="2">
    <source>
        <dbReference type="ARBA" id="ARBA00023172"/>
    </source>
</evidence>
<dbReference type="Pfam" id="PF24624">
    <property type="entry name" value="Int_N"/>
    <property type="match status" value="1"/>
</dbReference>
<sequence length="384" mass="44047">MLFVRYKTLFYVSARFILFLYTVILGFIMSIRNLKDGSTKPWICECYPNGRSGKRVRKKFATKGEAKAFELHTMKEIDDKPWMGDKPDHRRLSQIIELWYQLHGVNTKSGLRAKRRMEIVCEALNDPIANQLNERMLAHYRAKRIYKGRNKDKLATNQPISIATHNHDLIWLKSMFNELIRLKEWKGLNPIADLRKLKTSEPELAFLTVDQINHLLDEVKSSPMSEELTAIIKLCLATGARIREAIEIKGAQLSKFKVTYINTKGKRSRTVPISEELYQLIHKDTSGRLFSCAYSTVYKWLTRALPNLPKGQGTHVLRHTFASHFMMNGGNILVLQNILGHTDISMTMRYSHFAPSHLSDAIHFNPLNSLPPKSGGKVATENVI</sequence>
<dbReference type="GO" id="GO:0003677">
    <property type="term" value="F:DNA binding"/>
    <property type="evidence" value="ECO:0007669"/>
    <property type="project" value="InterPro"/>
</dbReference>
<evidence type="ECO:0000259" key="4">
    <source>
        <dbReference type="PROSITE" id="PS51898"/>
    </source>
</evidence>
<evidence type="ECO:0000313" key="5">
    <source>
        <dbReference type="EMBL" id="NOJ12468.1"/>
    </source>
</evidence>
<evidence type="ECO:0000313" key="6">
    <source>
        <dbReference type="Proteomes" id="UP000519158"/>
    </source>
</evidence>
<dbReference type="GO" id="GO:0015074">
    <property type="term" value="P:DNA integration"/>
    <property type="evidence" value="ECO:0007669"/>
    <property type="project" value="UniProtKB-KW"/>
</dbReference>
<dbReference type="Gene3D" id="1.10.443.10">
    <property type="entry name" value="Intergrase catalytic core"/>
    <property type="match status" value="1"/>
</dbReference>
<keyword evidence="3" id="KW-1133">Transmembrane helix</keyword>
<dbReference type="InterPro" id="IPR050090">
    <property type="entry name" value="Tyrosine_recombinase_XerCD"/>
</dbReference>
<evidence type="ECO:0000256" key="1">
    <source>
        <dbReference type="ARBA" id="ARBA00022908"/>
    </source>
</evidence>
<accession>A0A7Y4FYC9</accession>
<dbReference type="InterPro" id="IPR013762">
    <property type="entry name" value="Integrase-like_cat_sf"/>
</dbReference>
<keyword evidence="3" id="KW-0472">Membrane</keyword>
<comment type="caution">
    <text evidence="5">The sequence shown here is derived from an EMBL/GenBank/DDBJ whole genome shotgun (WGS) entry which is preliminary data.</text>
</comment>
<reference evidence="5 6" key="1">
    <citation type="submission" date="2019-09" db="EMBL/GenBank/DDBJ databases">
        <title>Draft genome sequencing and comparative genomics of hatchery-associated Vibrios.</title>
        <authorList>
            <person name="Kehlet-Delgado H."/>
            <person name="Mueller R.S."/>
        </authorList>
    </citation>
    <scope>NUCLEOTIDE SEQUENCE [LARGE SCALE GENOMIC DNA]</scope>
    <source>
        <strain evidence="5 6">99-70-13A3</strain>
    </source>
</reference>